<gene>
    <name evidence="1" type="ordered locus">Tneu_0036</name>
</gene>
<keyword evidence="2" id="KW-1185">Reference proteome</keyword>
<dbReference type="AlphaFoldDB" id="B1YA20"/>
<dbReference type="HOGENOM" id="CLU_183470_0_0_2"/>
<dbReference type="KEGG" id="tne:Tneu_0036"/>
<accession>B1YA20</accession>
<dbReference type="Proteomes" id="UP000001694">
    <property type="component" value="Chromosome"/>
</dbReference>
<dbReference type="eggNOG" id="arCOG06065">
    <property type="taxonomic scope" value="Archaea"/>
</dbReference>
<dbReference type="EMBL" id="CP001014">
    <property type="protein sequence ID" value="ACB38994.1"/>
    <property type="molecule type" value="Genomic_DNA"/>
</dbReference>
<reference evidence="1" key="1">
    <citation type="submission" date="2008-03" db="EMBL/GenBank/DDBJ databases">
        <title>Complete sequence of Thermoproteus neutrophilus V24Sta.</title>
        <authorList>
            <consortium name="US DOE Joint Genome Institute"/>
            <person name="Copeland A."/>
            <person name="Lucas S."/>
            <person name="Lapidus A."/>
            <person name="Glavina del Rio T."/>
            <person name="Dalin E."/>
            <person name="Tice H."/>
            <person name="Bruce D."/>
            <person name="Goodwin L."/>
            <person name="Pitluck S."/>
            <person name="Sims D."/>
            <person name="Brettin T."/>
            <person name="Detter J.C."/>
            <person name="Han C."/>
            <person name="Kuske C.R."/>
            <person name="Schmutz J."/>
            <person name="Larimer F."/>
            <person name="Land M."/>
            <person name="Hauser L."/>
            <person name="Kyrpides N."/>
            <person name="Mikhailova N."/>
            <person name="Biddle J.F."/>
            <person name="Zhang Z."/>
            <person name="Fitz-Gibbon S.T."/>
            <person name="Lowe T.M."/>
            <person name="Saltikov C."/>
            <person name="House C.H."/>
            <person name="Richardson P."/>
        </authorList>
    </citation>
    <scope>NUCLEOTIDE SEQUENCE [LARGE SCALE GENOMIC DNA]</scope>
    <source>
        <strain evidence="1">V24Sta</strain>
    </source>
</reference>
<dbReference type="GeneID" id="6164999"/>
<sequence length="93" mass="10597">MLKAFERLVEISRTRGIRFVLHFSKCRGKVGIDREIKALDEEGRPAPWSRVFPGVTPQNILQQCVLKKVEVFRGSEPLGEYRTIEEALAALSQ</sequence>
<protein>
    <submittedName>
        <fullName evidence="1">Uncharacterized protein</fullName>
    </submittedName>
</protein>
<name>B1YA20_PYRNV</name>
<proteinExistence type="predicted"/>
<evidence type="ECO:0000313" key="2">
    <source>
        <dbReference type="Proteomes" id="UP000001694"/>
    </source>
</evidence>
<dbReference type="STRING" id="444157.Tneu_0036"/>
<dbReference type="OrthoDB" id="24469at2157"/>
<dbReference type="RefSeq" id="WP_012349416.1">
    <property type="nucleotide sequence ID" value="NC_010525.1"/>
</dbReference>
<organism evidence="1 2">
    <name type="scientific">Pyrobaculum neutrophilum (strain DSM 2338 / JCM 9278 / NBRC 100436 / V24Sta)</name>
    <name type="common">Thermoproteus neutrophilus</name>
    <dbReference type="NCBI Taxonomy" id="444157"/>
    <lineage>
        <taxon>Archaea</taxon>
        <taxon>Thermoproteota</taxon>
        <taxon>Thermoprotei</taxon>
        <taxon>Thermoproteales</taxon>
        <taxon>Thermoproteaceae</taxon>
        <taxon>Pyrobaculum</taxon>
    </lineage>
</organism>
<evidence type="ECO:0000313" key="1">
    <source>
        <dbReference type="EMBL" id="ACB38994.1"/>
    </source>
</evidence>